<evidence type="ECO:0000256" key="2">
    <source>
        <dbReference type="SAM" id="Phobius"/>
    </source>
</evidence>
<keyword evidence="5" id="KW-1185">Reference proteome</keyword>
<reference evidence="4 5" key="1">
    <citation type="submission" date="2019-02" db="EMBL/GenBank/DDBJ databases">
        <title>Kribbella capetownensis sp. nov. and Kribbella speibonae sp. nov., isolated from soil.</title>
        <authorList>
            <person name="Curtis S.M."/>
            <person name="Norton I."/>
            <person name="Everest G.J."/>
            <person name="Meyers P.R."/>
        </authorList>
    </citation>
    <scope>NUCLEOTIDE SEQUENCE [LARGE SCALE GENOMIC DNA]</scope>
    <source>
        <strain evidence="4 5">YM53</strain>
    </source>
</reference>
<dbReference type="FunFam" id="3.30.70.270:FF:000001">
    <property type="entry name" value="Diguanylate cyclase domain protein"/>
    <property type="match status" value="1"/>
</dbReference>
<name>A0A4R0KB96_9ACTN</name>
<dbReference type="SUPFAM" id="SSF55073">
    <property type="entry name" value="Nucleotide cyclase"/>
    <property type="match status" value="1"/>
</dbReference>
<evidence type="ECO:0000313" key="4">
    <source>
        <dbReference type="EMBL" id="TCC52605.1"/>
    </source>
</evidence>
<dbReference type="InterPro" id="IPR029787">
    <property type="entry name" value="Nucleotide_cyclase"/>
</dbReference>
<dbReference type="CDD" id="cd01949">
    <property type="entry name" value="GGDEF"/>
    <property type="match status" value="1"/>
</dbReference>
<keyword evidence="2" id="KW-0812">Transmembrane</keyword>
<dbReference type="Proteomes" id="UP000293342">
    <property type="component" value="Unassembled WGS sequence"/>
</dbReference>
<dbReference type="GO" id="GO:1902201">
    <property type="term" value="P:negative regulation of bacterial-type flagellum-dependent cell motility"/>
    <property type="evidence" value="ECO:0007669"/>
    <property type="project" value="TreeGrafter"/>
</dbReference>
<dbReference type="InterPro" id="IPR000160">
    <property type="entry name" value="GGDEF_dom"/>
</dbReference>
<dbReference type="GO" id="GO:0005886">
    <property type="term" value="C:plasma membrane"/>
    <property type="evidence" value="ECO:0007669"/>
    <property type="project" value="TreeGrafter"/>
</dbReference>
<comment type="caution">
    <text evidence="4">The sequence shown here is derived from an EMBL/GenBank/DDBJ whole genome shotgun (WGS) entry which is preliminary data.</text>
</comment>
<sequence>MVAQSRRAVRYWALWTLTVPAFVVVVLVDLAAIGYAVQAFTDLPSWRGVDLVFALTVSALISVEGARRVENRRRRGGALHKDLAPAWMIAAALILHPALAILVAVLLRIWWRIRAGKCIPYRWAFSTAVHVLGVGAAHATFTATRDLTGDGGLGLVVSMVAGALALVATDTVLCGLAISLIIPGSTWRETVGGIDDLSTDVTAATLGCLLAAACLISPWFAFVAIPITLTAQRALLLGQLESEAQTDPKTNLTRVDWWRRRTEEMVRTARTQREPMAVLLIDIDHFKHVNDRHGHLVGDEALRAVATILRSAIRAKDVIGRFGGEEFVIALPDTGIDEATVTADRLRNAVAASPLAAMCAGVLDDPDLDPDTFLLTISIGVAVYPADGADVDDLLLRADRAMYAAKAAGRNRVRLAADTLPPVRIAPPADAPTAHPSRPEAPVPSPTLSGARPDRSTSAADRR</sequence>
<feature type="transmembrane region" description="Helical" evidence="2">
    <location>
        <begin position="123"/>
        <end position="141"/>
    </location>
</feature>
<feature type="transmembrane region" description="Helical" evidence="2">
    <location>
        <begin position="12"/>
        <end position="37"/>
    </location>
</feature>
<dbReference type="PANTHER" id="PTHR45138:SF9">
    <property type="entry name" value="DIGUANYLATE CYCLASE DGCM-RELATED"/>
    <property type="match status" value="1"/>
</dbReference>
<dbReference type="OrthoDB" id="23692at2"/>
<protein>
    <submittedName>
        <fullName evidence="4">GGDEF domain-containing protein</fullName>
    </submittedName>
</protein>
<gene>
    <name evidence="4" type="ORF">E0H75_02250</name>
</gene>
<evidence type="ECO:0000256" key="1">
    <source>
        <dbReference type="SAM" id="MobiDB-lite"/>
    </source>
</evidence>
<dbReference type="Gene3D" id="3.30.70.270">
    <property type="match status" value="1"/>
</dbReference>
<evidence type="ECO:0000259" key="3">
    <source>
        <dbReference type="PROSITE" id="PS50887"/>
    </source>
</evidence>
<dbReference type="PROSITE" id="PS50887">
    <property type="entry name" value="GGDEF"/>
    <property type="match status" value="1"/>
</dbReference>
<dbReference type="EMBL" id="SJKD01000001">
    <property type="protein sequence ID" value="TCC52605.1"/>
    <property type="molecule type" value="Genomic_DNA"/>
</dbReference>
<keyword evidence="2" id="KW-0472">Membrane</keyword>
<dbReference type="RefSeq" id="WP_131511344.1">
    <property type="nucleotide sequence ID" value="NZ_SJKD01000001.1"/>
</dbReference>
<accession>A0A4R0KB96</accession>
<dbReference type="PANTHER" id="PTHR45138">
    <property type="entry name" value="REGULATORY COMPONENTS OF SENSORY TRANSDUCTION SYSTEM"/>
    <property type="match status" value="1"/>
</dbReference>
<dbReference type="NCBIfam" id="TIGR00254">
    <property type="entry name" value="GGDEF"/>
    <property type="match status" value="1"/>
</dbReference>
<feature type="region of interest" description="Disordered" evidence="1">
    <location>
        <begin position="423"/>
        <end position="463"/>
    </location>
</feature>
<evidence type="ECO:0000313" key="5">
    <source>
        <dbReference type="Proteomes" id="UP000293342"/>
    </source>
</evidence>
<dbReference type="Pfam" id="PF00990">
    <property type="entry name" value="GGDEF"/>
    <property type="match status" value="1"/>
</dbReference>
<dbReference type="InterPro" id="IPR050469">
    <property type="entry name" value="Diguanylate_Cyclase"/>
</dbReference>
<dbReference type="SMART" id="SM00267">
    <property type="entry name" value="GGDEF"/>
    <property type="match status" value="1"/>
</dbReference>
<feature type="domain" description="GGDEF" evidence="3">
    <location>
        <begin position="274"/>
        <end position="418"/>
    </location>
</feature>
<keyword evidence="2" id="KW-1133">Transmembrane helix</keyword>
<dbReference type="InterPro" id="IPR043128">
    <property type="entry name" value="Rev_trsase/Diguanyl_cyclase"/>
</dbReference>
<proteinExistence type="predicted"/>
<dbReference type="AlphaFoldDB" id="A0A4R0KB96"/>
<feature type="transmembrane region" description="Helical" evidence="2">
    <location>
        <begin position="153"/>
        <end position="182"/>
    </location>
</feature>
<dbReference type="GO" id="GO:0043709">
    <property type="term" value="P:cell adhesion involved in single-species biofilm formation"/>
    <property type="evidence" value="ECO:0007669"/>
    <property type="project" value="TreeGrafter"/>
</dbReference>
<dbReference type="GO" id="GO:0052621">
    <property type="term" value="F:diguanylate cyclase activity"/>
    <property type="evidence" value="ECO:0007669"/>
    <property type="project" value="TreeGrafter"/>
</dbReference>
<feature type="transmembrane region" description="Helical" evidence="2">
    <location>
        <begin position="87"/>
        <end position="111"/>
    </location>
</feature>
<organism evidence="4 5">
    <name type="scientific">Kribbella capetownensis</name>
    <dbReference type="NCBI Taxonomy" id="1572659"/>
    <lineage>
        <taxon>Bacteria</taxon>
        <taxon>Bacillati</taxon>
        <taxon>Actinomycetota</taxon>
        <taxon>Actinomycetes</taxon>
        <taxon>Propionibacteriales</taxon>
        <taxon>Kribbellaceae</taxon>
        <taxon>Kribbella</taxon>
    </lineage>
</organism>
<feature type="transmembrane region" description="Helical" evidence="2">
    <location>
        <begin position="202"/>
        <end position="225"/>
    </location>
</feature>
<feature type="compositionally biased region" description="Basic and acidic residues" evidence="1">
    <location>
        <begin position="452"/>
        <end position="463"/>
    </location>
</feature>